<keyword evidence="2" id="KW-1133">Transmembrane helix</keyword>
<keyword evidence="2" id="KW-0472">Membrane</keyword>
<feature type="transmembrane region" description="Helical" evidence="2">
    <location>
        <begin position="264"/>
        <end position="286"/>
    </location>
</feature>
<dbReference type="Proteomes" id="UP000230886">
    <property type="component" value="Unassembled WGS sequence"/>
</dbReference>
<evidence type="ECO:0000256" key="1">
    <source>
        <dbReference type="SAM" id="MobiDB-lite"/>
    </source>
</evidence>
<accession>A0A2A5J631</accession>
<feature type="compositionally biased region" description="Polar residues" evidence="1">
    <location>
        <begin position="20"/>
        <end position="32"/>
    </location>
</feature>
<feature type="transmembrane region" description="Helical" evidence="2">
    <location>
        <begin position="144"/>
        <end position="166"/>
    </location>
</feature>
<sequence length="306" mass="31692">MDGDQMIAHHAGGIPPHNSPLHNTAGPTRSTQSSGRKIAALIALVAGFSAAFVLAPGMLTSRPGDGYAGEGELVETVRAAFVEYWSSGVQAFSPSLESAVDYWLRYHVAKAVIAVILLTVLLALGRMVKASFVNAGSLPVVKKLAFVSAGGLVTLLALFSSVLVMANVQGVVAPFSSLISMLPVAQTDGALSETVGQVRQQLAQSTATGNQQSPALELMISDFARYHLAMAVIALIAAAISLAVTVVVWARFARTARSDRRTRFMSGSIGLLTALFTLGLIVVGVANMGTAADPAPALAAFFDGGL</sequence>
<proteinExistence type="predicted"/>
<feature type="transmembrane region" description="Helical" evidence="2">
    <location>
        <begin position="38"/>
        <end position="59"/>
    </location>
</feature>
<dbReference type="EMBL" id="NOVD01000020">
    <property type="protein sequence ID" value="PCK25068.1"/>
    <property type="molecule type" value="Genomic_DNA"/>
</dbReference>
<evidence type="ECO:0000313" key="4">
    <source>
        <dbReference type="Proteomes" id="UP000230886"/>
    </source>
</evidence>
<keyword evidence="2" id="KW-0812">Transmembrane</keyword>
<dbReference type="AlphaFoldDB" id="A0A2A5J631"/>
<evidence type="ECO:0000256" key="2">
    <source>
        <dbReference type="SAM" id="Phobius"/>
    </source>
</evidence>
<evidence type="ECO:0000313" key="3">
    <source>
        <dbReference type="EMBL" id="PCK25068.1"/>
    </source>
</evidence>
<reference evidence="3 4" key="1">
    <citation type="submission" date="2017-07" db="EMBL/GenBank/DDBJ databases">
        <title>Draft sequence of Rhodococcus enclensis 23b-28.</title>
        <authorList>
            <person name="Besaury L."/>
            <person name="Sancelme M."/>
            <person name="Amato P."/>
            <person name="Lallement A."/>
            <person name="Delort A.-M."/>
        </authorList>
    </citation>
    <scope>NUCLEOTIDE SEQUENCE [LARGE SCALE GENOMIC DNA]</scope>
    <source>
        <strain evidence="3 4">23b-28</strain>
    </source>
</reference>
<feature type="transmembrane region" description="Helical" evidence="2">
    <location>
        <begin position="226"/>
        <end position="252"/>
    </location>
</feature>
<name>A0A2A5J631_RHOSG</name>
<gene>
    <name evidence="3" type="ORF">CHR55_22535</name>
</gene>
<feature type="region of interest" description="Disordered" evidence="1">
    <location>
        <begin position="11"/>
        <end position="32"/>
    </location>
</feature>
<feature type="transmembrane region" description="Helical" evidence="2">
    <location>
        <begin position="103"/>
        <end position="124"/>
    </location>
</feature>
<evidence type="ECO:0008006" key="5">
    <source>
        <dbReference type="Google" id="ProtNLM"/>
    </source>
</evidence>
<protein>
    <recommendedName>
        <fullName evidence="5">Tat (Twin-arginine translocation) pathway signal sequence</fullName>
    </recommendedName>
</protein>
<comment type="caution">
    <text evidence="3">The sequence shown here is derived from an EMBL/GenBank/DDBJ whole genome shotgun (WGS) entry which is preliminary data.</text>
</comment>
<organism evidence="3 4">
    <name type="scientific">Rhodococcus qingshengii</name>
    <dbReference type="NCBI Taxonomy" id="334542"/>
    <lineage>
        <taxon>Bacteria</taxon>
        <taxon>Bacillati</taxon>
        <taxon>Actinomycetota</taxon>
        <taxon>Actinomycetes</taxon>
        <taxon>Mycobacteriales</taxon>
        <taxon>Nocardiaceae</taxon>
        <taxon>Rhodococcus</taxon>
        <taxon>Rhodococcus erythropolis group</taxon>
    </lineage>
</organism>